<organism evidence="1 2">
    <name type="scientific">Malus domestica</name>
    <name type="common">Apple</name>
    <name type="synonym">Pyrus malus</name>
    <dbReference type="NCBI Taxonomy" id="3750"/>
    <lineage>
        <taxon>Eukaryota</taxon>
        <taxon>Viridiplantae</taxon>
        <taxon>Streptophyta</taxon>
        <taxon>Embryophyta</taxon>
        <taxon>Tracheophyta</taxon>
        <taxon>Spermatophyta</taxon>
        <taxon>Magnoliopsida</taxon>
        <taxon>eudicotyledons</taxon>
        <taxon>Gunneridae</taxon>
        <taxon>Pentapetalae</taxon>
        <taxon>rosids</taxon>
        <taxon>fabids</taxon>
        <taxon>Rosales</taxon>
        <taxon>Rosaceae</taxon>
        <taxon>Amygdaloideae</taxon>
        <taxon>Maleae</taxon>
        <taxon>Malus</taxon>
    </lineage>
</organism>
<keyword evidence="2" id="KW-1185">Reference proteome</keyword>
<evidence type="ECO:0000313" key="1">
    <source>
        <dbReference type="EMBL" id="RXH78711.1"/>
    </source>
</evidence>
<protein>
    <submittedName>
        <fullName evidence="1">Uncharacterized protein</fullName>
    </submittedName>
</protein>
<gene>
    <name evidence="1" type="ORF">DVH24_002229</name>
</gene>
<dbReference type="AlphaFoldDB" id="A0A498IAX9"/>
<sequence>MVLGNSSSSSCDSAFVDQVVVPLDLVVFKTRIMLECCLELRLPLPISNELAFLLKIGCLVPTKVKAKNYQENFEKVRDKLRLERRAKAESNHALIILKGESEHTLASQRNA</sequence>
<dbReference type="Proteomes" id="UP000290289">
    <property type="component" value="Chromosome 13"/>
</dbReference>
<dbReference type="EMBL" id="RDQH01000339">
    <property type="protein sequence ID" value="RXH78711.1"/>
    <property type="molecule type" value="Genomic_DNA"/>
</dbReference>
<evidence type="ECO:0000313" key="2">
    <source>
        <dbReference type="Proteomes" id="UP000290289"/>
    </source>
</evidence>
<accession>A0A498IAX9</accession>
<name>A0A498IAX9_MALDO</name>
<comment type="caution">
    <text evidence="1">The sequence shown here is derived from an EMBL/GenBank/DDBJ whole genome shotgun (WGS) entry which is preliminary data.</text>
</comment>
<reference evidence="1 2" key="1">
    <citation type="submission" date="2018-10" db="EMBL/GenBank/DDBJ databases">
        <title>A high-quality apple genome assembly.</title>
        <authorList>
            <person name="Hu J."/>
        </authorList>
    </citation>
    <scope>NUCLEOTIDE SEQUENCE [LARGE SCALE GENOMIC DNA]</scope>
    <source>
        <strain evidence="2">cv. HFTH1</strain>
        <tissue evidence="1">Young leaf</tissue>
    </source>
</reference>
<proteinExistence type="predicted"/>